<reference evidence="2 3" key="1">
    <citation type="journal article" date="2005" name="Nature">
        <title>The genome sequence of the rice blast fungus Magnaporthe grisea.</title>
        <authorList>
            <person name="Dean R.A."/>
            <person name="Talbot N.J."/>
            <person name="Ebbole D.J."/>
            <person name="Farman M.L."/>
            <person name="Mitchell T.K."/>
            <person name="Orbach M.J."/>
            <person name="Thon M."/>
            <person name="Kulkarni R."/>
            <person name="Xu J.R."/>
            <person name="Pan H."/>
            <person name="Read N.D."/>
            <person name="Lee Y.H."/>
            <person name="Carbone I."/>
            <person name="Brown D."/>
            <person name="Oh Y.Y."/>
            <person name="Donofrio N."/>
            <person name="Jeong J.S."/>
            <person name="Soanes D.M."/>
            <person name="Djonovic S."/>
            <person name="Kolomiets E."/>
            <person name="Rehmeyer C."/>
            <person name="Li W."/>
            <person name="Harding M."/>
            <person name="Kim S."/>
            <person name="Lebrun M.H."/>
            <person name="Bohnert H."/>
            <person name="Coughlan S."/>
            <person name="Butler J."/>
            <person name="Calvo S."/>
            <person name="Ma L.J."/>
            <person name="Nicol R."/>
            <person name="Purcell S."/>
            <person name="Nusbaum C."/>
            <person name="Galagan J.E."/>
            <person name="Birren B.W."/>
        </authorList>
    </citation>
    <scope>NUCLEOTIDE SEQUENCE [LARGE SCALE GENOMIC DNA]</scope>
    <source>
        <strain evidence="3">70-15 / ATCC MYA-4617 / FGSC 8958</strain>
    </source>
</reference>
<dbReference type="VEuPathDB" id="FungiDB:MGG_17869"/>
<reference key="2">
    <citation type="submission" date="2011-05" db="EMBL/GenBank/DDBJ databases">
        <title>The Genome Sequence of Magnaporthe oryzae 70-15.</title>
        <authorList>
            <consortium name="The Broad Institute Genome Sequencing Platform"/>
            <person name="Ma L.-J."/>
            <person name="Dead R."/>
            <person name="Young S.K."/>
            <person name="Zeng Q."/>
            <person name="Gargeya S."/>
            <person name="Fitzgerald M."/>
            <person name="Haas B."/>
            <person name="Abouelleil A."/>
            <person name="Alvarado L."/>
            <person name="Arachchi H.M."/>
            <person name="Berlin A."/>
            <person name="Brown A."/>
            <person name="Chapman S.B."/>
            <person name="Chen Z."/>
            <person name="Dunbar C."/>
            <person name="Freedman E."/>
            <person name="Gearin G."/>
            <person name="Gellesch M."/>
            <person name="Goldberg J."/>
            <person name="Griggs A."/>
            <person name="Gujja S."/>
            <person name="Heiman D."/>
            <person name="Howarth C."/>
            <person name="Larson L."/>
            <person name="Lui A."/>
            <person name="MacDonald P.J.P."/>
            <person name="Mehta T."/>
            <person name="Montmayeur A."/>
            <person name="Murphy C."/>
            <person name="Neiman D."/>
            <person name="Pearson M."/>
            <person name="Priest M."/>
            <person name="Roberts A."/>
            <person name="Saif S."/>
            <person name="Shea T."/>
            <person name="Shenoy N."/>
            <person name="Sisk P."/>
            <person name="Stolte C."/>
            <person name="Sykes S."/>
            <person name="Yandava C."/>
            <person name="Wortman J."/>
            <person name="Nusbaum C."/>
            <person name="Birren B."/>
        </authorList>
    </citation>
    <scope>NUCLEOTIDE SEQUENCE</scope>
    <source>
        <strain>70-15</strain>
    </source>
</reference>
<dbReference type="KEGG" id="mgr:MGG_17869"/>
<dbReference type="Proteomes" id="UP000009058">
    <property type="component" value="Chromosome 7"/>
</dbReference>
<organism evidence="2 3">
    <name type="scientific">Pyricularia oryzae (strain 70-15 / ATCC MYA-4617 / FGSC 8958)</name>
    <name type="common">Rice blast fungus</name>
    <name type="synonym">Magnaporthe oryzae</name>
    <dbReference type="NCBI Taxonomy" id="242507"/>
    <lineage>
        <taxon>Eukaryota</taxon>
        <taxon>Fungi</taxon>
        <taxon>Dikarya</taxon>
        <taxon>Ascomycota</taxon>
        <taxon>Pezizomycotina</taxon>
        <taxon>Sordariomycetes</taxon>
        <taxon>Sordariomycetidae</taxon>
        <taxon>Magnaporthales</taxon>
        <taxon>Pyriculariaceae</taxon>
        <taxon>Pyricularia</taxon>
    </lineage>
</organism>
<proteinExistence type="predicted"/>
<name>G4NKA1_PYRO7</name>
<dbReference type="HOGENOM" id="CLU_2085303_0_0_1"/>
<evidence type="ECO:0000313" key="3">
    <source>
        <dbReference type="Proteomes" id="UP000009058"/>
    </source>
</evidence>
<dbReference type="EMBL" id="CM001237">
    <property type="protein sequence ID" value="EHA45824.1"/>
    <property type="molecule type" value="Genomic_DNA"/>
</dbReference>
<evidence type="ECO:0000313" key="2">
    <source>
        <dbReference type="EMBL" id="EHA45824.1"/>
    </source>
</evidence>
<dbReference type="RefSeq" id="XP_003720567.1">
    <property type="nucleotide sequence ID" value="XM_003720519.1"/>
</dbReference>
<dbReference type="GeneID" id="12984727"/>
<gene>
    <name evidence="2" type="ORF">MGG_17869</name>
</gene>
<dbReference type="AlphaFoldDB" id="G4NKA1"/>
<keyword evidence="1" id="KW-0472">Membrane</keyword>
<keyword evidence="3" id="KW-1185">Reference proteome</keyword>
<protein>
    <submittedName>
        <fullName evidence="2">Uncharacterized protein</fullName>
    </submittedName>
</protein>
<feature type="transmembrane region" description="Helical" evidence="1">
    <location>
        <begin position="59"/>
        <end position="78"/>
    </location>
</feature>
<sequence>MSGRGSAWLSALGRFLLSLRGGNSCALLLPYVGRSGDVLARIDADVPGRGPSTGGRGMSWKLLLLLLILFLSSLVGSIHGAGAEATCTAAAAATIAVVLGRAFPFVVSWEDFLYNFC</sequence>
<keyword evidence="1" id="KW-0812">Transmembrane</keyword>
<dbReference type="OrthoDB" id="10579837at2759"/>
<evidence type="ECO:0000256" key="1">
    <source>
        <dbReference type="SAM" id="Phobius"/>
    </source>
</evidence>
<accession>G4NKA1</accession>
<keyword evidence="1" id="KW-1133">Transmembrane helix</keyword>
<feature type="transmembrane region" description="Helical" evidence="1">
    <location>
        <begin position="85"/>
        <end position="107"/>
    </location>
</feature>
<dbReference type="InParanoid" id="G4NKA1"/>